<dbReference type="EMBL" id="FNEN01000002">
    <property type="protein sequence ID" value="SDI43403.1"/>
    <property type="molecule type" value="Genomic_DNA"/>
</dbReference>
<dbReference type="RefSeq" id="WP_090396055.1">
    <property type="nucleotide sequence ID" value="NZ_FNEN01000002.1"/>
</dbReference>
<feature type="compositionally biased region" description="Basic and acidic residues" evidence="1">
    <location>
        <begin position="1"/>
        <end position="16"/>
    </location>
</feature>
<evidence type="ECO:0000313" key="2">
    <source>
        <dbReference type="EMBL" id="SDI43403.1"/>
    </source>
</evidence>
<dbReference type="Proteomes" id="UP000198853">
    <property type="component" value="Unassembled WGS sequence"/>
</dbReference>
<sequence>MIATLHIDRSQADRNAETTFAAQDRANPQEELPVTMLYEDRDYVVLHIDNVDPSFEVIGMDILEETTDESLLDPDETSDDNIPAELARIYADHREVDVDESMTIEDTNRYEQHVLQLEMDRLEEEQQDHRQVVENMEERIEELEQELVDIEADILYSTEDEEVELESEHSQIESEIDGLETDMENEKESYQVAQEEQEMIEEQMEMASDG</sequence>
<reference evidence="2 3" key="1">
    <citation type="submission" date="2016-10" db="EMBL/GenBank/DDBJ databases">
        <authorList>
            <person name="de Groot N.N."/>
        </authorList>
    </citation>
    <scope>NUCLEOTIDE SEQUENCE [LARGE SCALE GENOMIC DNA]</scope>
    <source>
        <strain evidence="2 3">DSM 21771</strain>
    </source>
</reference>
<evidence type="ECO:0000256" key="1">
    <source>
        <dbReference type="SAM" id="MobiDB-lite"/>
    </source>
</evidence>
<feature type="region of interest" description="Disordered" evidence="1">
    <location>
        <begin position="164"/>
        <end position="189"/>
    </location>
</feature>
<feature type="region of interest" description="Disordered" evidence="1">
    <location>
        <begin position="1"/>
        <end position="23"/>
    </location>
</feature>
<name>A0A1G8KIY6_9BACI</name>
<dbReference type="AlphaFoldDB" id="A0A1G8KIY6"/>
<protein>
    <submittedName>
        <fullName evidence="2">Uncharacterized protein</fullName>
    </submittedName>
</protein>
<organism evidence="2 3">
    <name type="scientific">Natribacillus halophilus</name>
    <dbReference type="NCBI Taxonomy" id="549003"/>
    <lineage>
        <taxon>Bacteria</taxon>
        <taxon>Bacillati</taxon>
        <taxon>Bacillota</taxon>
        <taxon>Bacilli</taxon>
        <taxon>Bacillales</taxon>
        <taxon>Bacillaceae</taxon>
        <taxon>Natribacillus</taxon>
    </lineage>
</organism>
<keyword evidence="3" id="KW-1185">Reference proteome</keyword>
<evidence type="ECO:0000313" key="3">
    <source>
        <dbReference type="Proteomes" id="UP000198853"/>
    </source>
</evidence>
<proteinExistence type="predicted"/>
<gene>
    <name evidence="2" type="ORF">SAMN04488123_102134</name>
</gene>
<accession>A0A1G8KIY6</accession>
<feature type="compositionally biased region" description="Acidic residues" evidence="1">
    <location>
        <begin position="174"/>
        <end position="183"/>
    </location>
</feature>
<dbReference type="OrthoDB" id="2961797at2"/>